<organism evidence="1 2">
    <name type="scientific">Marihabitans asiaticum</name>
    <dbReference type="NCBI Taxonomy" id="415218"/>
    <lineage>
        <taxon>Bacteria</taxon>
        <taxon>Bacillati</taxon>
        <taxon>Actinomycetota</taxon>
        <taxon>Actinomycetes</taxon>
        <taxon>Micrococcales</taxon>
        <taxon>Intrasporangiaceae</taxon>
        <taxon>Marihabitans</taxon>
    </lineage>
</organism>
<protein>
    <submittedName>
        <fullName evidence="1">Uncharacterized protein DUF664</fullName>
    </submittedName>
</protein>
<name>A0A560W6J9_9MICO</name>
<sequence length="183" mass="19666">MGMSASSDVLRVLLTDAARRPEHSAEAVLEGIDDQTLHRQVRQDLGSVAWLVWHAAAQLDAQVADLAGRTSVWEGEGWSERLGVRRDQSGPAAFGLGDGPEEIAALRVSSADELLAYVRSVVAAVVTAVQQWSPEDLGEVIDESWDPPVTRGVRLISAIDDAAQHLGQAAYLRGLLDGWTYGV</sequence>
<dbReference type="Proteomes" id="UP000315628">
    <property type="component" value="Unassembled WGS sequence"/>
</dbReference>
<dbReference type="AlphaFoldDB" id="A0A560W6J9"/>
<keyword evidence="2" id="KW-1185">Reference proteome</keyword>
<evidence type="ECO:0000313" key="1">
    <source>
        <dbReference type="EMBL" id="TWD13248.1"/>
    </source>
</evidence>
<gene>
    <name evidence="1" type="ORF">FB557_2636</name>
</gene>
<dbReference type="SUPFAM" id="SSF109854">
    <property type="entry name" value="DinB/YfiT-like putative metalloenzymes"/>
    <property type="match status" value="1"/>
</dbReference>
<comment type="caution">
    <text evidence="1">The sequence shown here is derived from an EMBL/GenBank/DDBJ whole genome shotgun (WGS) entry which is preliminary data.</text>
</comment>
<reference evidence="1 2" key="1">
    <citation type="submission" date="2019-06" db="EMBL/GenBank/DDBJ databases">
        <title>Sequencing the genomes of 1000 actinobacteria strains.</title>
        <authorList>
            <person name="Klenk H.-P."/>
        </authorList>
    </citation>
    <scope>NUCLEOTIDE SEQUENCE [LARGE SCALE GENOMIC DNA]</scope>
    <source>
        <strain evidence="1 2">DSM 18935</strain>
    </source>
</reference>
<evidence type="ECO:0000313" key="2">
    <source>
        <dbReference type="Proteomes" id="UP000315628"/>
    </source>
</evidence>
<dbReference type="NCBIfam" id="NF047843">
    <property type="entry name" value="MST_Rv0443"/>
    <property type="match status" value="1"/>
</dbReference>
<dbReference type="Gene3D" id="1.20.120.450">
    <property type="entry name" value="dinb family like domain"/>
    <property type="match status" value="1"/>
</dbReference>
<dbReference type="InterPro" id="IPR034660">
    <property type="entry name" value="DinB/YfiT-like"/>
</dbReference>
<dbReference type="EMBL" id="VIUW01000005">
    <property type="protein sequence ID" value="TWD13248.1"/>
    <property type="molecule type" value="Genomic_DNA"/>
</dbReference>
<dbReference type="InterPro" id="IPR007061">
    <property type="entry name" value="MST-like"/>
</dbReference>
<accession>A0A560W6J9</accession>
<proteinExistence type="predicted"/>
<dbReference type="Pfam" id="PF04978">
    <property type="entry name" value="MST"/>
    <property type="match status" value="1"/>
</dbReference>